<dbReference type="Proteomes" id="UP000290289">
    <property type="component" value="Chromosome 3"/>
</dbReference>
<evidence type="ECO:0000256" key="2">
    <source>
        <dbReference type="ARBA" id="ARBA00022771"/>
    </source>
</evidence>
<reference evidence="7 8" key="1">
    <citation type="submission" date="2018-10" db="EMBL/GenBank/DDBJ databases">
        <title>A high-quality apple genome assembly.</title>
        <authorList>
            <person name="Hu J."/>
        </authorList>
    </citation>
    <scope>NUCLEOTIDE SEQUENCE [LARGE SCALE GENOMIC DNA]</scope>
    <source>
        <strain evidence="8">cv. HFTH1</strain>
        <tissue evidence="7">Young leaf</tissue>
    </source>
</reference>
<organism evidence="7 8">
    <name type="scientific">Malus domestica</name>
    <name type="common">Apple</name>
    <name type="synonym">Pyrus malus</name>
    <dbReference type="NCBI Taxonomy" id="3750"/>
    <lineage>
        <taxon>Eukaryota</taxon>
        <taxon>Viridiplantae</taxon>
        <taxon>Streptophyta</taxon>
        <taxon>Embryophyta</taxon>
        <taxon>Tracheophyta</taxon>
        <taxon>Spermatophyta</taxon>
        <taxon>Magnoliopsida</taxon>
        <taxon>eudicotyledons</taxon>
        <taxon>Gunneridae</taxon>
        <taxon>Pentapetalae</taxon>
        <taxon>rosids</taxon>
        <taxon>fabids</taxon>
        <taxon>Rosales</taxon>
        <taxon>Rosaceae</taxon>
        <taxon>Amygdaloideae</taxon>
        <taxon>Maleae</taxon>
        <taxon>Malus</taxon>
    </lineage>
</organism>
<feature type="region of interest" description="Disordered" evidence="5">
    <location>
        <begin position="1323"/>
        <end position="1358"/>
    </location>
</feature>
<dbReference type="PROSITE" id="PS50089">
    <property type="entry name" value="ZF_RING_2"/>
    <property type="match status" value="1"/>
</dbReference>
<feature type="region of interest" description="Disordered" evidence="5">
    <location>
        <begin position="304"/>
        <end position="383"/>
    </location>
</feature>
<dbReference type="Gene3D" id="3.30.40.10">
    <property type="entry name" value="Zinc/RING finger domain, C3HC4 (zinc finger)"/>
    <property type="match status" value="1"/>
</dbReference>
<feature type="compositionally biased region" description="Polar residues" evidence="5">
    <location>
        <begin position="551"/>
        <end position="571"/>
    </location>
</feature>
<dbReference type="InterPro" id="IPR017907">
    <property type="entry name" value="Znf_RING_CS"/>
</dbReference>
<feature type="region of interest" description="Disordered" evidence="5">
    <location>
        <begin position="396"/>
        <end position="493"/>
    </location>
</feature>
<feature type="compositionally biased region" description="Low complexity" evidence="5">
    <location>
        <begin position="401"/>
        <end position="464"/>
    </location>
</feature>
<comment type="caution">
    <text evidence="7">The sequence shown here is derived from an EMBL/GenBank/DDBJ whole genome shotgun (WGS) entry which is preliminary data.</text>
</comment>
<evidence type="ECO:0000256" key="1">
    <source>
        <dbReference type="ARBA" id="ARBA00022723"/>
    </source>
</evidence>
<dbReference type="SUPFAM" id="SSF57850">
    <property type="entry name" value="RING/U-box"/>
    <property type="match status" value="1"/>
</dbReference>
<keyword evidence="3" id="KW-0862">Zinc</keyword>
<dbReference type="STRING" id="3750.A0A498KAB8"/>
<feature type="region of interest" description="Disordered" evidence="5">
    <location>
        <begin position="211"/>
        <end position="261"/>
    </location>
</feature>
<feature type="compositionally biased region" description="Polar residues" evidence="5">
    <location>
        <begin position="505"/>
        <end position="514"/>
    </location>
</feature>
<feature type="compositionally biased region" description="Polar residues" evidence="5">
    <location>
        <begin position="847"/>
        <end position="868"/>
    </location>
</feature>
<keyword evidence="8" id="KW-1185">Reference proteome</keyword>
<feature type="non-terminal residue" evidence="7">
    <location>
        <position position="1"/>
    </location>
</feature>
<dbReference type="GO" id="GO:0008270">
    <property type="term" value="F:zinc ion binding"/>
    <property type="evidence" value="ECO:0007669"/>
    <property type="project" value="UniProtKB-KW"/>
</dbReference>
<dbReference type="PROSITE" id="PS00518">
    <property type="entry name" value="ZF_RING_1"/>
    <property type="match status" value="1"/>
</dbReference>
<evidence type="ECO:0000313" key="7">
    <source>
        <dbReference type="EMBL" id="RXI04277.1"/>
    </source>
</evidence>
<feature type="compositionally biased region" description="Polar residues" evidence="5">
    <location>
        <begin position="229"/>
        <end position="261"/>
    </location>
</feature>
<feature type="compositionally biased region" description="Gly residues" evidence="5">
    <location>
        <begin position="930"/>
        <end position="939"/>
    </location>
</feature>
<keyword evidence="2 4" id="KW-0863">Zinc-finger</keyword>
<feature type="compositionally biased region" description="Low complexity" evidence="5">
    <location>
        <begin position="211"/>
        <end position="228"/>
    </location>
</feature>
<keyword evidence="1" id="KW-0479">Metal-binding</keyword>
<dbReference type="PANTHER" id="PTHR37393">
    <property type="entry name" value="AT-RICH INTERACTIVE DOMAIN-CONTAINING PROTEIN 1A-LIKE"/>
    <property type="match status" value="1"/>
</dbReference>
<accession>A0A498KAB8</accession>
<feature type="compositionally biased region" description="Polar residues" evidence="5">
    <location>
        <begin position="533"/>
        <end position="544"/>
    </location>
</feature>
<sequence length="1358" mass="148870">LSWARVLGSRIGLADSRESPRYRNSLTLTCLAAEKGDMGFDNECILNIQSLAGEYFCPVCRLLVYPTEALQSQCTHLYCKPCLTYVVSTTQACPYDGYLVTEADAKVLPYTTLVVAKPLLLVPLTESNKALSDTIGKILVHCLFHRSGCTWQGPLSECTPHCSGCAFGNSPVVCNRCGVQIVHRHVQEHAQTCPGVQPQAQQAEVALHTSASGTSAATADQSQAAIQTGTTTSQAPVSQTTSATAPGSDPNQKVNSSSQAQAAVPTADQWYQQQQQYQQYYQQYPGYDPYQQQYQNYYPYQQPAVPQQQQAQPPYGTVQNQPQTYLQPQPQTQPPPQPQTQPLLQPQISQAQAQPQIQPPNGQAPVVAQTQNQVQANQQQQLQPTVQTYPAAHGQTQPYFQAPSQSQPHSQQVQVLPYQQPQIQQHTQAHLQPQHHPLSQPQSQSQPQQQVQVQHHPQLHPSQPMNAAVQPQAQHPPSHPVSGNNSYPQPHLHQPAQHNMYVQSQGVPHSQLQTPVQMPNQFPPQPPLMRPPSSHTTIPNQQQPALLPSPGQVQNINPAQQQPVPSYAQQPGNSVYQRPIMQAVQQPMPQQYFHHQPYVQQQPSTQLRPQSQSHLFPQHIHASTQSQQNIALSQGIQHTQSNLVGRPMMPSHGVQPQPYGQTAVQVRPMHSSVNHPSTNQNNMVRTNNPVQSGANSRPTMSERQAEKESESSGQNVAHDAEFKSVKSEMGMKSVDDEHKPSGGVKPNQGDTSFKEIPESRGLSEADPNLHALDNGGSVNIPMLKEEGMDSAMEHSSNGKLGEVAEGAKEIPSEEAQLHEEQGRRLQKNASGILQPSNVQIQAGGGSQAVSTPAPTVQVQAGGSTQPSHPVSIHHGPTILPQGPGAPPHHTQGPGQPLAHLRPQGPAHVPGQPFHPSEHLQPPGPNPGFGPSSGRGGQYGPQGVLPPSHTGAPKMQGEPVGGPPFSGMMAPYGPEGHRSYQRPAFQIDQGAIGQPSGIPPNMLRMNGTPGLDSSSVHGLRDEKFKAFPDERMNPFPADPTYRGFDRVAFEDDLKQFPRPSYLDSDPVSKFGNYSSRPFDKGPHGLKYDMGLNTDPAAGDIGRMEPSRGRPDFVGRRHMDVLAPRSPVRDYPAIPSHGFRGFGPDDFDRRDFHRFGDPHGNSFHEGRLSNFPGQFRRGEFEGPGNMRIVDGHPGHLRRGDHLGHQNVHNHLHLRETMGFGDRHPRIGDMTGPGNFESFRGKRTSHPRLGEPGFRSSFSLQRFPTDGAYTGDLESFDHSRKRKPASMGWCRICKVDCETVEGLDLHSQTREHQKMAMDMVRTIKQNAKKQKLTSGDQSLVEDENKSKNPALKPGEKSSIDG</sequence>
<name>A0A498KAB8_MALDO</name>
<feature type="compositionally biased region" description="Pro residues" evidence="5">
    <location>
        <begin position="521"/>
        <end position="530"/>
    </location>
</feature>
<dbReference type="EMBL" id="RDQH01000329">
    <property type="protein sequence ID" value="RXI04277.1"/>
    <property type="molecule type" value="Genomic_DNA"/>
</dbReference>
<evidence type="ECO:0000256" key="5">
    <source>
        <dbReference type="SAM" id="MobiDB-lite"/>
    </source>
</evidence>
<feature type="domain" description="RING-type" evidence="6">
    <location>
        <begin position="57"/>
        <end position="96"/>
    </location>
</feature>
<evidence type="ECO:0000313" key="8">
    <source>
        <dbReference type="Proteomes" id="UP000290289"/>
    </source>
</evidence>
<feature type="compositionally biased region" description="Low complexity" evidence="5">
    <location>
        <begin position="340"/>
        <end position="383"/>
    </location>
</feature>
<evidence type="ECO:0000256" key="3">
    <source>
        <dbReference type="ARBA" id="ARBA00022833"/>
    </source>
</evidence>
<feature type="compositionally biased region" description="Low complexity" evidence="5">
    <location>
        <begin position="304"/>
        <end position="330"/>
    </location>
</feature>
<dbReference type="InterPro" id="IPR001841">
    <property type="entry name" value="Znf_RING"/>
</dbReference>
<dbReference type="PANTHER" id="PTHR37393:SF1">
    <property type="entry name" value="AT-RICH INTERACTIVE DOMAIN-CONTAINING PROTEIN 1A-LIKE"/>
    <property type="match status" value="1"/>
</dbReference>
<feature type="region of interest" description="Disordered" evidence="5">
    <location>
        <begin position="1233"/>
        <end position="1254"/>
    </location>
</feature>
<feature type="region of interest" description="Disordered" evidence="5">
    <location>
        <begin position="505"/>
        <end position="571"/>
    </location>
</feature>
<dbReference type="SUPFAM" id="SSF49599">
    <property type="entry name" value="TRAF domain-like"/>
    <property type="match status" value="1"/>
</dbReference>
<evidence type="ECO:0000256" key="4">
    <source>
        <dbReference type="PROSITE-ProRule" id="PRU00175"/>
    </source>
</evidence>
<feature type="compositionally biased region" description="Polar residues" evidence="5">
    <location>
        <begin position="469"/>
        <end position="488"/>
    </location>
</feature>
<feature type="compositionally biased region" description="Polar residues" evidence="5">
    <location>
        <begin position="671"/>
        <end position="702"/>
    </location>
</feature>
<feature type="region of interest" description="Disordered" evidence="5">
    <location>
        <begin position="840"/>
        <end position="977"/>
    </location>
</feature>
<dbReference type="InterPro" id="IPR013083">
    <property type="entry name" value="Znf_RING/FYVE/PHD"/>
</dbReference>
<feature type="compositionally biased region" description="Basic and acidic residues" evidence="5">
    <location>
        <begin position="752"/>
        <end position="763"/>
    </location>
</feature>
<feature type="region of interest" description="Disordered" evidence="5">
    <location>
        <begin position="671"/>
        <end position="774"/>
    </location>
</feature>
<protein>
    <recommendedName>
        <fullName evidence="6">RING-type domain-containing protein</fullName>
    </recommendedName>
</protein>
<gene>
    <name evidence="7" type="ORF">DVH24_038551</name>
</gene>
<evidence type="ECO:0000259" key="6">
    <source>
        <dbReference type="PROSITE" id="PS50089"/>
    </source>
</evidence>
<dbReference type="CDD" id="cd16449">
    <property type="entry name" value="RING-HC"/>
    <property type="match status" value="1"/>
</dbReference>
<proteinExistence type="predicted"/>